<organism evidence="1 2">
    <name type="scientific">Microbacterium ulmi</name>
    <dbReference type="NCBI Taxonomy" id="179095"/>
    <lineage>
        <taxon>Bacteria</taxon>
        <taxon>Bacillati</taxon>
        <taxon>Actinomycetota</taxon>
        <taxon>Actinomycetes</taxon>
        <taxon>Micrococcales</taxon>
        <taxon>Microbacteriaceae</taxon>
        <taxon>Microbacterium</taxon>
    </lineage>
</organism>
<name>A0A7Y2Q0N1_9MICO</name>
<dbReference type="Proteomes" id="UP000543598">
    <property type="component" value="Unassembled WGS sequence"/>
</dbReference>
<evidence type="ECO:0000313" key="1">
    <source>
        <dbReference type="EMBL" id="NNH03055.1"/>
    </source>
</evidence>
<comment type="caution">
    <text evidence="1">The sequence shown here is derived from an EMBL/GenBank/DDBJ whole genome shotgun (WGS) entry which is preliminary data.</text>
</comment>
<accession>A0A7Y2Q0N1</accession>
<sequence>MSNYPVTAPLPPDRDDPAVDTAEIATQDLDGVRVLDPDADDDLIDSAEADRIAAGANDED</sequence>
<reference evidence="1 2" key="1">
    <citation type="submission" date="2020-05" db="EMBL/GenBank/DDBJ databases">
        <title>MicrobeNet Type strains.</title>
        <authorList>
            <person name="Nicholson A.C."/>
        </authorList>
    </citation>
    <scope>NUCLEOTIDE SEQUENCE [LARGE SCALE GENOMIC DNA]</scope>
    <source>
        <strain evidence="1 2">JCM 14282</strain>
    </source>
</reference>
<gene>
    <name evidence="1" type="ORF">HLA99_04175</name>
</gene>
<dbReference type="AlphaFoldDB" id="A0A7Y2Q0N1"/>
<proteinExistence type="predicted"/>
<keyword evidence="2" id="KW-1185">Reference proteome</keyword>
<dbReference type="EMBL" id="JABEMB010000003">
    <property type="protein sequence ID" value="NNH03055.1"/>
    <property type="molecule type" value="Genomic_DNA"/>
</dbReference>
<dbReference type="RefSeq" id="WP_167034764.1">
    <property type="nucleotide sequence ID" value="NZ_BAAANA010000002.1"/>
</dbReference>
<evidence type="ECO:0000313" key="2">
    <source>
        <dbReference type="Proteomes" id="UP000543598"/>
    </source>
</evidence>
<protein>
    <submittedName>
        <fullName evidence="1">Uncharacterized protein</fullName>
    </submittedName>
</protein>